<name>A0A1H3FRK6_ALLWA</name>
<dbReference type="Pfam" id="PF02026">
    <property type="entry name" value="RyR"/>
    <property type="match status" value="1"/>
</dbReference>
<feature type="domain" description="Ryanodine receptor Ryr" evidence="1">
    <location>
        <begin position="270"/>
        <end position="333"/>
    </location>
</feature>
<dbReference type="RefSeq" id="WP_091333654.1">
    <property type="nucleotide sequence ID" value="NZ_FNOW01000020.1"/>
</dbReference>
<organism evidence="2 3">
    <name type="scientific">Allochromatium warmingii</name>
    <name type="common">Chromatium warmingii</name>
    <dbReference type="NCBI Taxonomy" id="61595"/>
    <lineage>
        <taxon>Bacteria</taxon>
        <taxon>Pseudomonadati</taxon>
        <taxon>Pseudomonadota</taxon>
        <taxon>Gammaproteobacteria</taxon>
        <taxon>Chromatiales</taxon>
        <taxon>Chromatiaceae</taxon>
        <taxon>Allochromatium</taxon>
    </lineage>
</organism>
<proteinExistence type="predicted"/>
<dbReference type="STRING" id="61595.SAMN05421644_12049"/>
<accession>A0A1H3FRK6</accession>
<gene>
    <name evidence="2" type="ORF">SAMN05421644_12049</name>
</gene>
<protein>
    <submittedName>
        <fullName evidence="2">RyR domain-containing protein</fullName>
    </submittedName>
</protein>
<reference evidence="3" key="1">
    <citation type="submission" date="2016-10" db="EMBL/GenBank/DDBJ databases">
        <authorList>
            <person name="Varghese N."/>
            <person name="Submissions S."/>
        </authorList>
    </citation>
    <scope>NUCLEOTIDE SEQUENCE [LARGE SCALE GENOMIC DNA]</scope>
    <source>
        <strain evidence="3">DSM 173</strain>
    </source>
</reference>
<dbReference type="Proteomes" id="UP000198672">
    <property type="component" value="Unassembled WGS sequence"/>
</dbReference>
<evidence type="ECO:0000313" key="3">
    <source>
        <dbReference type="Proteomes" id="UP000198672"/>
    </source>
</evidence>
<dbReference type="AlphaFoldDB" id="A0A1H3FRK6"/>
<keyword evidence="3" id="KW-1185">Reference proteome</keyword>
<dbReference type="OrthoDB" id="4228364at2"/>
<dbReference type="InterPro" id="IPR003032">
    <property type="entry name" value="Ryanodine_rcpt"/>
</dbReference>
<evidence type="ECO:0000313" key="2">
    <source>
        <dbReference type="EMBL" id="SDX93693.1"/>
    </source>
</evidence>
<dbReference type="EMBL" id="FNOW01000020">
    <property type="protein sequence ID" value="SDX93693.1"/>
    <property type="molecule type" value="Genomic_DNA"/>
</dbReference>
<dbReference type="Gene3D" id="6.20.350.10">
    <property type="match status" value="1"/>
</dbReference>
<sequence>MLRRRSRSTEASSPAQLDPATLGARALLARWPLHASFDPLFGQTPHLLLAGLAAPAWAYLDQALQILTYGQALPAVTLLCADAAATATTLHTRYPHAAQVVSLRCASLTAPPPLTDAPPVTLVLVCLDDPAAAWTQAQQLAAQITQAQQISPLILVELGEHATADCAPRWDGQVLAVSAAQTAQHAAARRARLSDDIARTIHEHYRDTFEALGGDPETTSALQAWASLPDTYRQASRHQADHLWAKLALIDCLAVPDDEVEAFAFSSLEVERLAVIEHQRWAAERYLDGWTYAPERNNALKQHPDLIPYAALNEAGKDKDRFAVRHLTHLLAQSQLGIKRLLIIALDDAPDMTLTAADAHHLAQTLFARLTARYPDRVLGIASTLRDPVARQVVQIGLEQAQARLFWLVPEVMNPPLTHQTWLALAACAERRIVLNGEAERHRWFATRAEIGVYLGAAPPEVAPTKQVIRDPLSGQLRWNFDY</sequence>
<evidence type="ECO:0000259" key="1">
    <source>
        <dbReference type="Pfam" id="PF02026"/>
    </source>
</evidence>